<sequence length="225" mass="25490">MVENQFKTKIKVFQSDGGGEFTSNLLKQHLSEHGVIHRISCPYTPQQNGIAERKHRHLVELEPSTPPPVYPSHVSSQTIVQQVHDQATNQSVEHDNNHILSENDSSANDETDNSDSEAEQQEEKQEQQEHQANDNNTHSMTTRAKAGIHKPNTRYVLLTSRFAPVEPKNIAEALQHPGWNDAAHGEINIIHMLHTWDLVEPTEEMKGCNAESIQLEFYSTCYDLI</sequence>
<dbReference type="InterPro" id="IPR001584">
    <property type="entry name" value="Integrase_cat-core"/>
</dbReference>
<dbReference type="InterPro" id="IPR036397">
    <property type="entry name" value="RNaseH_sf"/>
</dbReference>
<dbReference type="Proteomes" id="UP000694864">
    <property type="component" value="Chromosome 11"/>
</dbReference>
<accession>A0ABM1QLK3</accession>
<feature type="compositionally biased region" description="Acidic residues" evidence="1">
    <location>
        <begin position="107"/>
        <end position="120"/>
    </location>
</feature>
<dbReference type="SUPFAM" id="SSF53098">
    <property type="entry name" value="Ribonuclease H-like"/>
    <property type="match status" value="1"/>
</dbReference>
<dbReference type="GeneID" id="109127429"/>
<feature type="domain" description="Integrase catalytic" evidence="2">
    <location>
        <begin position="1"/>
        <end position="60"/>
    </location>
</feature>
<dbReference type="Gene3D" id="3.30.420.10">
    <property type="entry name" value="Ribonuclease H-like superfamily/Ribonuclease H"/>
    <property type="match status" value="1"/>
</dbReference>
<reference evidence="4" key="2">
    <citation type="submission" date="2025-08" db="UniProtKB">
        <authorList>
            <consortium name="RefSeq"/>
        </authorList>
    </citation>
    <scope>IDENTIFICATION</scope>
    <source>
        <tissue evidence="4">Leaf</tissue>
    </source>
</reference>
<gene>
    <name evidence="4" type="primary">LOC109127429</name>
</gene>
<feature type="compositionally biased region" description="Polar residues" evidence="1">
    <location>
        <begin position="133"/>
        <end position="142"/>
    </location>
</feature>
<organism evidence="3 4">
    <name type="scientific">Camelina sativa</name>
    <name type="common">False flax</name>
    <name type="synonym">Myagrum sativum</name>
    <dbReference type="NCBI Taxonomy" id="90675"/>
    <lineage>
        <taxon>Eukaryota</taxon>
        <taxon>Viridiplantae</taxon>
        <taxon>Streptophyta</taxon>
        <taxon>Embryophyta</taxon>
        <taxon>Tracheophyta</taxon>
        <taxon>Spermatophyta</taxon>
        <taxon>Magnoliopsida</taxon>
        <taxon>eudicotyledons</taxon>
        <taxon>Gunneridae</taxon>
        <taxon>Pentapetalae</taxon>
        <taxon>rosids</taxon>
        <taxon>malvids</taxon>
        <taxon>Brassicales</taxon>
        <taxon>Brassicaceae</taxon>
        <taxon>Camelineae</taxon>
        <taxon>Camelina</taxon>
    </lineage>
</organism>
<dbReference type="PANTHER" id="PTHR42648">
    <property type="entry name" value="TRANSPOSASE, PUTATIVE-RELATED"/>
    <property type="match status" value="1"/>
</dbReference>
<dbReference type="InterPro" id="IPR012337">
    <property type="entry name" value="RNaseH-like_sf"/>
</dbReference>
<evidence type="ECO:0000313" key="3">
    <source>
        <dbReference type="Proteomes" id="UP000694864"/>
    </source>
</evidence>
<proteinExistence type="predicted"/>
<evidence type="ECO:0000256" key="1">
    <source>
        <dbReference type="SAM" id="MobiDB-lite"/>
    </source>
</evidence>
<evidence type="ECO:0000313" key="4">
    <source>
        <dbReference type="RefSeq" id="XP_019087641.1"/>
    </source>
</evidence>
<protein>
    <submittedName>
        <fullName evidence="4">Uncharacterized protein LOC109127429</fullName>
    </submittedName>
</protein>
<dbReference type="PROSITE" id="PS50994">
    <property type="entry name" value="INTEGRASE"/>
    <property type="match status" value="1"/>
</dbReference>
<feature type="region of interest" description="Disordered" evidence="1">
    <location>
        <begin position="99"/>
        <end position="148"/>
    </location>
</feature>
<dbReference type="PANTHER" id="PTHR42648:SF26">
    <property type="entry name" value="INTEGRASE CATALYTIC DOMAIN-CONTAINING PROTEIN"/>
    <property type="match status" value="1"/>
</dbReference>
<reference evidence="3" key="1">
    <citation type="journal article" date="2014" name="Nat. Commun.">
        <title>The emerging biofuel crop Camelina sativa retains a highly undifferentiated hexaploid genome structure.</title>
        <authorList>
            <person name="Kagale S."/>
            <person name="Koh C."/>
            <person name="Nixon J."/>
            <person name="Bollina V."/>
            <person name="Clarke W.E."/>
            <person name="Tuteja R."/>
            <person name="Spillane C."/>
            <person name="Robinson S.J."/>
            <person name="Links M.G."/>
            <person name="Clarke C."/>
            <person name="Higgins E.E."/>
            <person name="Huebert T."/>
            <person name="Sharpe A.G."/>
            <person name="Parkin I.A."/>
        </authorList>
    </citation>
    <scope>NUCLEOTIDE SEQUENCE [LARGE SCALE GENOMIC DNA]</scope>
    <source>
        <strain evidence="3">cv. DH55</strain>
    </source>
</reference>
<evidence type="ECO:0000259" key="2">
    <source>
        <dbReference type="PROSITE" id="PS50994"/>
    </source>
</evidence>
<keyword evidence="3" id="KW-1185">Reference proteome</keyword>
<name>A0ABM1QLK3_CAMSA</name>
<feature type="compositionally biased region" description="Basic and acidic residues" evidence="1">
    <location>
        <begin position="121"/>
        <end position="132"/>
    </location>
</feature>
<dbReference type="RefSeq" id="XP_019087641.1">
    <property type="nucleotide sequence ID" value="XM_019232096.1"/>
</dbReference>
<dbReference type="InterPro" id="IPR039537">
    <property type="entry name" value="Retrotran_Ty1/copia-like"/>
</dbReference>